<organism evidence="7">
    <name type="scientific">Sesamum radiatum</name>
    <name type="common">Black benniseed</name>
    <dbReference type="NCBI Taxonomy" id="300843"/>
    <lineage>
        <taxon>Eukaryota</taxon>
        <taxon>Viridiplantae</taxon>
        <taxon>Streptophyta</taxon>
        <taxon>Embryophyta</taxon>
        <taxon>Tracheophyta</taxon>
        <taxon>Spermatophyta</taxon>
        <taxon>Magnoliopsida</taxon>
        <taxon>eudicotyledons</taxon>
        <taxon>Gunneridae</taxon>
        <taxon>Pentapetalae</taxon>
        <taxon>asterids</taxon>
        <taxon>lamiids</taxon>
        <taxon>Lamiales</taxon>
        <taxon>Pedaliaceae</taxon>
        <taxon>Sesamum</taxon>
    </lineage>
</organism>
<gene>
    <name evidence="7" type="ORF">Sradi_1948600</name>
</gene>
<dbReference type="EMBL" id="JACGWJ010000008">
    <property type="protein sequence ID" value="KAL0403078.1"/>
    <property type="molecule type" value="Genomic_DNA"/>
</dbReference>
<dbReference type="SUPFAM" id="SSF117856">
    <property type="entry name" value="AF0104/ALDC/Ptd012-like"/>
    <property type="match status" value="1"/>
</dbReference>
<keyword evidence="1 4" id="KW-0805">Transcription regulation</keyword>
<evidence type="ECO:0000256" key="1">
    <source>
        <dbReference type="ARBA" id="ARBA00023015"/>
    </source>
</evidence>
<feature type="compositionally biased region" description="Basic and acidic residues" evidence="5">
    <location>
        <begin position="209"/>
        <end position="219"/>
    </location>
</feature>
<name>A0AAW2TE08_SESRA</name>
<feature type="compositionally biased region" description="Polar residues" evidence="5">
    <location>
        <begin position="246"/>
        <end position="265"/>
    </location>
</feature>
<feature type="domain" description="PPC" evidence="6">
    <location>
        <begin position="79"/>
        <end position="228"/>
    </location>
</feature>
<dbReference type="Gene3D" id="3.30.1330.80">
    <property type="entry name" value="Hypothetical protein, similar to alpha- acetolactate decarboxylase, domain 2"/>
    <property type="match status" value="1"/>
</dbReference>
<keyword evidence="4" id="KW-0539">Nucleus</keyword>
<keyword evidence="2 4" id="KW-0238">DNA-binding</keyword>
<dbReference type="PANTHER" id="PTHR31500">
    <property type="entry name" value="AT-HOOK MOTIF NUCLEAR-LOCALIZED PROTEIN 9"/>
    <property type="match status" value="1"/>
</dbReference>
<accession>A0AAW2TE08</accession>
<dbReference type="GO" id="GO:0005634">
    <property type="term" value="C:nucleus"/>
    <property type="evidence" value="ECO:0007669"/>
    <property type="project" value="UniProtKB-SubCell"/>
</dbReference>
<evidence type="ECO:0000259" key="6">
    <source>
        <dbReference type="PROSITE" id="PS51742"/>
    </source>
</evidence>
<feature type="compositionally biased region" description="Low complexity" evidence="5">
    <location>
        <begin position="47"/>
        <end position="58"/>
    </location>
</feature>
<evidence type="ECO:0000256" key="3">
    <source>
        <dbReference type="ARBA" id="ARBA00023163"/>
    </source>
</evidence>
<evidence type="ECO:0000313" key="7">
    <source>
        <dbReference type="EMBL" id="KAL0403078.1"/>
    </source>
</evidence>
<dbReference type="PANTHER" id="PTHR31500:SF18">
    <property type="entry name" value="AT-HOOK MOTIF NUCLEAR-LOCALIZED PROTEIN 3"/>
    <property type="match status" value="1"/>
</dbReference>
<evidence type="ECO:0000256" key="2">
    <source>
        <dbReference type="ARBA" id="ARBA00023125"/>
    </source>
</evidence>
<dbReference type="PROSITE" id="PS51742">
    <property type="entry name" value="PPC"/>
    <property type="match status" value="1"/>
</dbReference>
<dbReference type="CDD" id="cd11378">
    <property type="entry name" value="DUF296"/>
    <property type="match status" value="1"/>
</dbReference>
<feature type="compositionally biased region" description="Basic and acidic residues" evidence="5">
    <location>
        <begin position="282"/>
        <end position="293"/>
    </location>
</feature>
<comment type="function">
    <text evidence="4">Transcription factor that specifically binds AT-rich DNA sequences related to the nuclear matrix attachment regions (MARs).</text>
</comment>
<dbReference type="AlphaFoldDB" id="A0AAW2TE08"/>
<sequence length="293" mass="30705">MEEKEGLNGSGVTVKGDEAPQSFRVEPRVVNPDPSQGGSTAPPTPAVPVSAAAPAAATDVKKKRGRPRKYAADGSIVALSPMPISASIPLTGDYSAWKHSSGRSFDSSKKKHKLDFESPGGTMAFSLGASFIPHVITVNAGEGRFEILSLTGSFMPSDNGLTKSRSGGMSVSLAGPDGRVLGGGLAGMLVAAGPVQVVIGSFLPGHQLEQKPKKPKYERTIAFGPVPTNPISEERYEAAYSEPKPNLTTSASFHRDSNMASVNSVHHSKTSEPRSNVSLPGEDSREQSHEITC</sequence>
<feature type="region of interest" description="Disordered" evidence="5">
    <location>
        <begin position="239"/>
        <end position="293"/>
    </location>
</feature>
<dbReference type="InterPro" id="IPR005175">
    <property type="entry name" value="PPC_dom"/>
</dbReference>
<comment type="caution">
    <text evidence="7">The sequence shown here is derived from an EMBL/GenBank/DDBJ whole genome shotgun (WGS) entry which is preliminary data.</text>
</comment>
<dbReference type="InterPro" id="IPR039605">
    <property type="entry name" value="AHL"/>
</dbReference>
<keyword evidence="3 4" id="KW-0804">Transcription</keyword>
<evidence type="ECO:0000256" key="5">
    <source>
        <dbReference type="SAM" id="MobiDB-lite"/>
    </source>
</evidence>
<dbReference type="GO" id="GO:0003680">
    <property type="term" value="F:minor groove of adenine-thymine-rich DNA binding"/>
    <property type="evidence" value="ECO:0007669"/>
    <property type="project" value="UniProtKB-UniRule"/>
</dbReference>
<protein>
    <recommendedName>
        <fullName evidence="4">AT-hook motif nuclear-localized protein</fullName>
    </recommendedName>
</protein>
<comment type="subcellular location">
    <subcellularLocation>
        <location evidence="4">Nucleus</location>
    </subcellularLocation>
</comment>
<proteinExistence type="predicted"/>
<reference evidence="7" key="2">
    <citation type="journal article" date="2024" name="Plant">
        <title>Genomic evolution and insights into agronomic trait innovations of Sesamum species.</title>
        <authorList>
            <person name="Miao H."/>
            <person name="Wang L."/>
            <person name="Qu L."/>
            <person name="Liu H."/>
            <person name="Sun Y."/>
            <person name="Le M."/>
            <person name="Wang Q."/>
            <person name="Wei S."/>
            <person name="Zheng Y."/>
            <person name="Lin W."/>
            <person name="Duan Y."/>
            <person name="Cao H."/>
            <person name="Xiong S."/>
            <person name="Wang X."/>
            <person name="Wei L."/>
            <person name="Li C."/>
            <person name="Ma Q."/>
            <person name="Ju M."/>
            <person name="Zhao R."/>
            <person name="Li G."/>
            <person name="Mu C."/>
            <person name="Tian Q."/>
            <person name="Mei H."/>
            <person name="Zhang T."/>
            <person name="Gao T."/>
            <person name="Zhang H."/>
        </authorList>
    </citation>
    <scope>NUCLEOTIDE SEQUENCE</scope>
    <source>
        <strain evidence="7">G02</strain>
    </source>
</reference>
<feature type="region of interest" description="Disordered" evidence="5">
    <location>
        <begin position="209"/>
        <end position="228"/>
    </location>
</feature>
<dbReference type="Pfam" id="PF03479">
    <property type="entry name" value="PCC"/>
    <property type="match status" value="1"/>
</dbReference>
<comment type="domain">
    <text evidence="4">The PPC domain mediates interactions between AHL proteins.</text>
</comment>
<reference evidence="7" key="1">
    <citation type="submission" date="2020-06" db="EMBL/GenBank/DDBJ databases">
        <authorList>
            <person name="Li T."/>
            <person name="Hu X."/>
            <person name="Zhang T."/>
            <person name="Song X."/>
            <person name="Zhang H."/>
            <person name="Dai N."/>
            <person name="Sheng W."/>
            <person name="Hou X."/>
            <person name="Wei L."/>
        </authorList>
    </citation>
    <scope>NUCLEOTIDE SEQUENCE</scope>
    <source>
        <strain evidence="7">G02</strain>
        <tissue evidence="7">Leaf</tissue>
    </source>
</reference>
<feature type="region of interest" description="Disordered" evidence="5">
    <location>
        <begin position="1"/>
        <end position="70"/>
    </location>
</feature>
<evidence type="ECO:0000256" key="4">
    <source>
        <dbReference type="RuleBase" id="RU367031"/>
    </source>
</evidence>